<dbReference type="InterPro" id="IPR024078">
    <property type="entry name" value="LmbE-like_dom_sf"/>
</dbReference>
<feature type="signal peptide" evidence="1">
    <location>
        <begin position="1"/>
        <end position="18"/>
    </location>
</feature>
<evidence type="ECO:0000256" key="1">
    <source>
        <dbReference type="SAM" id="SignalP"/>
    </source>
</evidence>
<evidence type="ECO:0000313" key="3">
    <source>
        <dbReference type="Proteomes" id="UP001589607"/>
    </source>
</evidence>
<dbReference type="Gene3D" id="3.40.50.10320">
    <property type="entry name" value="LmbE-like"/>
    <property type="match status" value="1"/>
</dbReference>
<comment type="caution">
    <text evidence="2">The sequence shown here is derived from an EMBL/GenBank/DDBJ whole genome shotgun (WGS) entry which is preliminary data.</text>
</comment>
<name>A0ABV5GM98_9FLAO</name>
<sequence length="814" mass="92331">MIKKYLLLLFLSSTISYAQAPKKPNAAEIYEAVQKLNFLGKVLYVAAHPDDENTRLITYFSNHYHAETAYLSLTRGDGGQNLIGPELREKLGAIRTQELLAARNIDGGNQFFTRANDFGYSKEPNETFSIWNKEQVLEDVIQVMETFQPDIVINRFNHRTPGTTHGHHTASAMLSLEAYEKLNNKPSRVFFNTSWWFYGSEKAFERADKSNLLSFNANVYYPLKGKSNHEIAALSRSQHKCQGFGSTGSRGSETEFLEILKGSLPNSANLFEGIDTSWNRIKGGEAIGKILNEIEKNFNFTNPSSHIPKLIEAYTLIQNLDNNYWKKSKSKQISKIIEACSGLYLEAITSSENGTKNESISIFFEAINRSNNNIKLLSYNILNQGVQNKSETLSNNETIKFEEKKFIIPNTVEYSNLFWLKEKPTVGMYQVSNKAIRIYPEEKLQFPVVFSIEIEGHKIDFIKNLVFKKNDPEKGETYIPFSVLPEVTSEIVNKVSIFNTNNPKEIQVKLKSNKANSSGIAKLIVDSNWKVEPNEIQFSIERENEEKTITFKIFPPSNESNTDFSVEIQTNTEKHQLECVEIKYDHIPKQTILQPSEGKLVRLDIQTKGKNIGYIIGAGDEVGKYLENIGYTITYINPSEISIENLTNYDAIILGIRAFNTIEELKFKNKDLFQYVENGGNLIVQYNTTSGLLTEEVAPYDLKISRDRVTNENAKVSFVNPKHPVLNTPNKITSKDFENWVQEQGLYYPSKWNRAFTPILSSADSGEKQKEGALLIAKHGKGNYIYTGLSFFRELPVGVSGAYRLLANLISLDK</sequence>
<evidence type="ECO:0000313" key="2">
    <source>
        <dbReference type="EMBL" id="MFB9096500.1"/>
    </source>
</evidence>
<feature type="chain" id="PRO_5046672456" evidence="1">
    <location>
        <begin position="19"/>
        <end position="814"/>
    </location>
</feature>
<keyword evidence="3" id="KW-1185">Reference proteome</keyword>
<accession>A0ABV5GM98</accession>
<dbReference type="InterPro" id="IPR029062">
    <property type="entry name" value="Class_I_gatase-like"/>
</dbReference>
<proteinExistence type="predicted"/>
<gene>
    <name evidence="2" type="ORF">ACFFVF_08245</name>
</gene>
<dbReference type="SUPFAM" id="SSF102588">
    <property type="entry name" value="LmbE-like"/>
    <property type="match status" value="1"/>
</dbReference>
<dbReference type="RefSeq" id="WP_236455643.1">
    <property type="nucleotide sequence ID" value="NZ_CBCSGE010000002.1"/>
</dbReference>
<dbReference type="SUPFAM" id="SSF52317">
    <property type="entry name" value="Class I glutamine amidotransferase-like"/>
    <property type="match status" value="1"/>
</dbReference>
<dbReference type="Pfam" id="PF02585">
    <property type="entry name" value="PIG-L"/>
    <property type="match status" value="1"/>
</dbReference>
<dbReference type="EMBL" id="JBHMEY010000018">
    <property type="protein sequence ID" value="MFB9096500.1"/>
    <property type="molecule type" value="Genomic_DNA"/>
</dbReference>
<reference evidence="2 3" key="1">
    <citation type="submission" date="2024-09" db="EMBL/GenBank/DDBJ databases">
        <authorList>
            <person name="Sun Q."/>
            <person name="Mori K."/>
        </authorList>
    </citation>
    <scope>NUCLEOTIDE SEQUENCE [LARGE SCALE GENOMIC DNA]</scope>
    <source>
        <strain evidence="2 3">CECT 7955</strain>
    </source>
</reference>
<dbReference type="Proteomes" id="UP001589607">
    <property type="component" value="Unassembled WGS sequence"/>
</dbReference>
<keyword evidence="1" id="KW-0732">Signal</keyword>
<organism evidence="2 3">
    <name type="scientific">Flavobacterium jumunjinense</name>
    <dbReference type="NCBI Taxonomy" id="998845"/>
    <lineage>
        <taxon>Bacteria</taxon>
        <taxon>Pseudomonadati</taxon>
        <taxon>Bacteroidota</taxon>
        <taxon>Flavobacteriia</taxon>
        <taxon>Flavobacteriales</taxon>
        <taxon>Flavobacteriaceae</taxon>
        <taxon>Flavobacterium</taxon>
    </lineage>
</organism>
<dbReference type="InterPro" id="IPR003737">
    <property type="entry name" value="GlcNAc_PI_deacetylase-related"/>
</dbReference>
<protein>
    <submittedName>
        <fullName evidence="2">PIG-L family deacetylase</fullName>
    </submittedName>
</protein>